<keyword evidence="1" id="KW-0472">Membrane</keyword>
<evidence type="ECO:0000313" key="3">
    <source>
        <dbReference type="Proteomes" id="UP000664369"/>
    </source>
</evidence>
<reference evidence="2 3" key="1">
    <citation type="submission" date="2021-03" db="EMBL/GenBank/DDBJ databases">
        <authorList>
            <person name="Kim M.K."/>
        </authorList>
    </citation>
    <scope>NUCLEOTIDE SEQUENCE [LARGE SCALE GENOMIC DNA]</scope>
    <source>
        <strain evidence="2 3">BT442</strain>
    </source>
</reference>
<accession>A0ABS3QHQ7</accession>
<protein>
    <submittedName>
        <fullName evidence="2">Uncharacterized protein</fullName>
    </submittedName>
</protein>
<gene>
    <name evidence="2" type="ORF">J4E00_15765</name>
</gene>
<evidence type="ECO:0000256" key="1">
    <source>
        <dbReference type="SAM" id="Phobius"/>
    </source>
</evidence>
<feature type="transmembrane region" description="Helical" evidence="1">
    <location>
        <begin position="86"/>
        <end position="108"/>
    </location>
</feature>
<feature type="transmembrane region" description="Helical" evidence="1">
    <location>
        <begin position="58"/>
        <end position="74"/>
    </location>
</feature>
<keyword evidence="1" id="KW-1133">Transmembrane helix</keyword>
<name>A0ABS3QHQ7_9BACT</name>
<keyword evidence="1" id="KW-0812">Transmembrane</keyword>
<keyword evidence="3" id="KW-1185">Reference proteome</keyword>
<feature type="transmembrane region" description="Helical" evidence="1">
    <location>
        <begin position="6"/>
        <end position="25"/>
    </location>
</feature>
<dbReference type="Proteomes" id="UP000664369">
    <property type="component" value="Unassembled WGS sequence"/>
</dbReference>
<evidence type="ECO:0000313" key="2">
    <source>
        <dbReference type="EMBL" id="MBO2010518.1"/>
    </source>
</evidence>
<proteinExistence type="predicted"/>
<comment type="caution">
    <text evidence="2">The sequence shown here is derived from an EMBL/GenBank/DDBJ whole genome shotgun (WGS) entry which is preliminary data.</text>
</comment>
<sequence length="118" mass="12676">MDTLGYFLVLLLVVGFILLIIKIGGSANFTVSVGPPPVVFPDSTSAASEGGRRADGSYWLLWLVLCVLTSWLILSESFKGSCDGGLCSVGFFLLPLAWLGAGVVAWLLNRIARSRNKR</sequence>
<organism evidence="2 3">
    <name type="scientific">Hymenobacter negativus</name>
    <dbReference type="NCBI Taxonomy" id="2795026"/>
    <lineage>
        <taxon>Bacteria</taxon>
        <taxon>Pseudomonadati</taxon>
        <taxon>Bacteroidota</taxon>
        <taxon>Cytophagia</taxon>
        <taxon>Cytophagales</taxon>
        <taxon>Hymenobacteraceae</taxon>
        <taxon>Hymenobacter</taxon>
    </lineage>
</organism>
<dbReference type="EMBL" id="JAGETZ010000007">
    <property type="protein sequence ID" value="MBO2010518.1"/>
    <property type="molecule type" value="Genomic_DNA"/>
</dbReference>
<dbReference type="RefSeq" id="WP_208176149.1">
    <property type="nucleotide sequence ID" value="NZ_JAGETZ010000007.1"/>
</dbReference>